<dbReference type="SUPFAM" id="SSF53098">
    <property type="entry name" value="Ribonuclease H-like"/>
    <property type="match status" value="1"/>
</dbReference>
<accession>L8MXZ1</accession>
<dbReference type="AlphaFoldDB" id="L8MXZ1"/>
<comment type="caution">
    <text evidence="1">The sequence shown here is derived from an EMBL/GenBank/DDBJ whole genome shotgun (WGS) entry which is preliminary data.</text>
</comment>
<gene>
    <name evidence="1" type="ORF">Pse7429DRAFT_4022</name>
</gene>
<feature type="non-terminal residue" evidence="1">
    <location>
        <position position="1"/>
    </location>
</feature>
<dbReference type="Gene3D" id="1.10.740.10">
    <property type="entry name" value="Transferase Inhibitor Protein From Tn5, Chain"/>
    <property type="match status" value="1"/>
</dbReference>
<organism evidence="1 2">
    <name type="scientific">Pseudanabaena biceps PCC 7429</name>
    <dbReference type="NCBI Taxonomy" id="927668"/>
    <lineage>
        <taxon>Bacteria</taxon>
        <taxon>Bacillati</taxon>
        <taxon>Cyanobacteriota</taxon>
        <taxon>Cyanophyceae</taxon>
        <taxon>Pseudanabaenales</taxon>
        <taxon>Pseudanabaenaceae</taxon>
        <taxon>Pseudanabaena</taxon>
    </lineage>
</organism>
<evidence type="ECO:0008006" key="3">
    <source>
        <dbReference type="Google" id="ProtNLM"/>
    </source>
</evidence>
<name>L8MXZ1_9CYAN</name>
<dbReference type="Proteomes" id="UP000011201">
    <property type="component" value="Unassembled WGS sequence"/>
</dbReference>
<dbReference type="EMBL" id="ALWB01000243">
    <property type="protein sequence ID" value="ELS30843.1"/>
    <property type="molecule type" value="Genomic_DNA"/>
</dbReference>
<evidence type="ECO:0000313" key="2">
    <source>
        <dbReference type="Proteomes" id="UP000011201"/>
    </source>
</evidence>
<dbReference type="InterPro" id="IPR012337">
    <property type="entry name" value="RNaseH-like_sf"/>
</dbReference>
<protein>
    <recommendedName>
        <fullName evidence="3">IS4 family transposase</fullName>
    </recommendedName>
</protein>
<reference evidence="1 2" key="1">
    <citation type="journal article" date="2013" name="Proc. Natl. Acad. Sci. U.S.A.">
        <title>Improving the coverage of the cyanobacterial phylum using diversity-driven genome sequencing.</title>
        <authorList>
            <person name="Shih P.M."/>
            <person name="Wu D."/>
            <person name="Latifi A."/>
            <person name="Axen S.D."/>
            <person name="Fewer D.P."/>
            <person name="Talla E."/>
            <person name="Calteau A."/>
            <person name="Cai F."/>
            <person name="Tandeau de Marsac N."/>
            <person name="Rippka R."/>
            <person name="Herdman M."/>
            <person name="Sivonen K."/>
            <person name="Coursin T."/>
            <person name="Laurent T."/>
            <person name="Goodwin L."/>
            <person name="Nolan M."/>
            <person name="Davenport K.W."/>
            <person name="Han C.S."/>
            <person name="Rubin E.M."/>
            <person name="Eisen J.A."/>
            <person name="Woyke T."/>
            <person name="Gugger M."/>
            <person name="Kerfeld C.A."/>
        </authorList>
    </citation>
    <scope>NUCLEOTIDE SEQUENCE [LARGE SCALE GENOMIC DNA]</scope>
    <source>
        <strain evidence="1 2">PCC 7429</strain>
    </source>
</reference>
<keyword evidence="2" id="KW-1185">Reference proteome</keyword>
<proteinExistence type="predicted"/>
<sequence>ESIAFLGGYLEHRRKSPIGIQVLWRGWSNLRDLCQGWLLAQIYT</sequence>
<dbReference type="InterPro" id="IPR014737">
    <property type="entry name" value="Transposase_Tn5-like_C"/>
</dbReference>
<evidence type="ECO:0000313" key="1">
    <source>
        <dbReference type="EMBL" id="ELS30843.1"/>
    </source>
</evidence>